<feature type="compositionally biased region" description="Low complexity" evidence="1">
    <location>
        <begin position="267"/>
        <end position="286"/>
    </location>
</feature>
<evidence type="ECO:0000256" key="1">
    <source>
        <dbReference type="SAM" id="MobiDB-lite"/>
    </source>
</evidence>
<accession>A0A1V8TE24</accession>
<feature type="compositionally biased region" description="Low complexity" evidence="1">
    <location>
        <begin position="464"/>
        <end position="473"/>
    </location>
</feature>
<feature type="region of interest" description="Disordered" evidence="1">
    <location>
        <begin position="266"/>
        <end position="286"/>
    </location>
</feature>
<dbReference type="EMBL" id="NAJO01000010">
    <property type="protein sequence ID" value="OQO09488.1"/>
    <property type="molecule type" value="Genomic_DNA"/>
</dbReference>
<gene>
    <name evidence="2" type="ORF">B0A48_04889</name>
</gene>
<feature type="compositionally biased region" description="Basic and acidic residues" evidence="1">
    <location>
        <begin position="741"/>
        <end position="756"/>
    </location>
</feature>
<feature type="region of interest" description="Disordered" evidence="1">
    <location>
        <begin position="59"/>
        <end position="106"/>
    </location>
</feature>
<name>A0A1V8TE24_9PEZI</name>
<dbReference type="InParanoid" id="A0A1V8TE24"/>
<proteinExistence type="predicted"/>
<feature type="region of interest" description="Disordered" evidence="1">
    <location>
        <begin position="131"/>
        <end position="156"/>
    </location>
</feature>
<evidence type="ECO:0000313" key="2">
    <source>
        <dbReference type="EMBL" id="OQO09488.1"/>
    </source>
</evidence>
<feature type="compositionally biased region" description="Acidic residues" evidence="1">
    <location>
        <begin position="647"/>
        <end position="658"/>
    </location>
</feature>
<protein>
    <submittedName>
        <fullName evidence="2">Uncharacterized protein</fullName>
    </submittedName>
</protein>
<feature type="compositionally biased region" description="Low complexity" evidence="1">
    <location>
        <begin position="685"/>
        <end position="695"/>
    </location>
</feature>
<feature type="compositionally biased region" description="Basic residues" evidence="1">
    <location>
        <begin position="494"/>
        <end position="510"/>
    </location>
</feature>
<feature type="compositionally biased region" description="Basic and acidic residues" evidence="1">
    <location>
        <begin position="513"/>
        <end position="526"/>
    </location>
</feature>
<feature type="region of interest" description="Disordered" evidence="1">
    <location>
        <begin position="309"/>
        <end position="428"/>
    </location>
</feature>
<feature type="compositionally biased region" description="Low complexity" evidence="1">
    <location>
        <begin position="389"/>
        <end position="403"/>
    </location>
</feature>
<feature type="region of interest" description="Disordered" evidence="1">
    <location>
        <begin position="199"/>
        <end position="250"/>
    </location>
</feature>
<feature type="region of interest" description="Disordered" evidence="1">
    <location>
        <begin position="732"/>
        <end position="756"/>
    </location>
</feature>
<reference evidence="3" key="1">
    <citation type="submission" date="2017-03" db="EMBL/GenBank/DDBJ databases">
        <title>Genomes of endolithic fungi from Antarctica.</title>
        <authorList>
            <person name="Coleine C."/>
            <person name="Masonjones S."/>
            <person name="Stajich J.E."/>
        </authorList>
    </citation>
    <scope>NUCLEOTIDE SEQUENCE [LARGE SCALE GENOMIC DNA]</scope>
    <source>
        <strain evidence="3">CCFEE 5527</strain>
    </source>
</reference>
<organism evidence="2 3">
    <name type="scientific">Cryoendolithus antarcticus</name>
    <dbReference type="NCBI Taxonomy" id="1507870"/>
    <lineage>
        <taxon>Eukaryota</taxon>
        <taxon>Fungi</taxon>
        <taxon>Dikarya</taxon>
        <taxon>Ascomycota</taxon>
        <taxon>Pezizomycotina</taxon>
        <taxon>Dothideomycetes</taxon>
        <taxon>Dothideomycetidae</taxon>
        <taxon>Cladosporiales</taxon>
        <taxon>Cladosporiaceae</taxon>
        <taxon>Cryoendolithus</taxon>
    </lineage>
</organism>
<dbReference type="Proteomes" id="UP000192596">
    <property type="component" value="Unassembled WGS sequence"/>
</dbReference>
<evidence type="ECO:0000313" key="3">
    <source>
        <dbReference type="Proteomes" id="UP000192596"/>
    </source>
</evidence>
<comment type="caution">
    <text evidence="2">The sequence shown here is derived from an EMBL/GenBank/DDBJ whole genome shotgun (WGS) entry which is preliminary data.</text>
</comment>
<dbReference type="OrthoDB" id="5404794at2759"/>
<feature type="region of interest" description="Disordered" evidence="1">
    <location>
        <begin position="442"/>
        <end position="719"/>
    </location>
</feature>
<feature type="compositionally biased region" description="Polar residues" evidence="1">
    <location>
        <begin position="200"/>
        <end position="226"/>
    </location>
</feature>
<keyword evidence="3" id="KW-1185">Reference proteome</keyword>
<feature type="compositionally biased region" description="Low complexity" evidence="1">
    <location>
        <begin position="227"/>
        <end position="248"/>
    </location>
</feature>
<dbReference type="AlphaFoldDB" id="A0A1V8TE24"/>
<sequence length="756" mass="80035">MPPAILYDSEDDDGEIVVPAQDTIDLVANFPSAGQSTGSTERLKRQLRDAQESLCLASGEEMQSSGVGPAKTRASLGSPVRQPTKRRHTEITSEPGITWSPGKASKRTKTLATYGRKNSSTTAPLREVDTNGVIHPTTSGSVRFSDHSQGEKSSGLPISSLEADFAEHEPAIMFRDSGSTIAFNESSHDRLVQEALGSRGANNTSVACNTASDEQAKSSSFPWSPSAQTNATKTPQAPTQTATGEAGTDPNMMSRILAALGTVKPPADVSEAADSGSSVAVASRSAEVLTRIPRASSPVVQIDISEAKRSAFEAQSTASPPKPEHGRKRKTQELSSEALNSEDLAIGLPKERYVPRPSKRRATQAAEPPVDFSSIPEKAAKSKRRKTANADLADDASALTTSAHEPPAVTIRATKRKTSSKAAISAETVVDDEDDGVVVEALSRPDVDPEMHSAPTRSDTTSYVVPPVVTAPPQVKPSPTPSQSEDGVFLKPAPKAKAKAKASSKARRSHTTIYEDHVDFKGKDKTPTLSQQQAKRKSALQPVEVEPKASSKRGAAKRVISDDEEDELAIDTEPVMPQLPAAKGKKGRKSADLVADEGAVENAMSAVAPEETEEPAVDEAPKKRGRGRPAKATSKTNDAIETTELIAVDDEDETEDIDAASASKTDRPEATKAPTSTPPEKPAAAKKAAAQASTPVKPLPGKDGPVSHSPIEKSSAVPLRVGLSKMKRIPSLLKIMRPPPKHVEPKSKGRKIIVEE</sequence>